<dbReference type="InterPro" id="IPR000873">
    <property type="entry name" value="AMP-dep_synth/lig_dom"/>
</dbReference>
<keyword evidence="2" id="KW-1133">Transmembrane helix</keyword>
<dbReference type="Pfam" id="PF13193">
    <property type="entry name" value="AMP-binding_C"/>
    <property type="match status" value="1"/>
</dbReference>
<evidence type="ECO:0000313" key="6">
    <source>
        <dbReference type="Proteomes" id="UP000800092"/>
    </source>
</evidence>
<sequence length="551" mass="61208">MPFLADKSCPLPTQDICSWIFDEPKYDIDQPIFLEATNPSNHITAKQARSLVRKLCAGFRKAGLKPGDCVTIHAFNSIYYPIIVLGIIAFGGIFAGTNPAYTPFELKHHLKTARAKFLVAEPEILDSLRKAAKEVDIPDSRIVLLDEGRQAGDAETISKHFRSWRTLMSHGEEDWVSFNDEKTQSTTEAARLFSSGTTGLPKAAMISHRNFVVQHTVCWEKTRPTRQIRRLVPLPFFHAAVAPLVHTGVLRSGEMCYIQRRFALEEFLAAIDKYQITDLILVPPMINAVLNAPALTRKYSLRSLENGFTGAAPLDKEQQKRFIGLLKPEARFTQVWGMTETCCVATSFDWHEQDETGSVGRAKQHMDMKIVDDEGNDVTGYDVTGEICVHGPGVILGYLGSEEGEVNRRDWDADGYFHTGDIGVRKSETGLWFLVDRKKELIKVRAFQVAPAELEGVLLGHPGIADAAVIGVKFERDGSEFPRAYIVRKPGSAGASLTERDVQQFVASRLAGYKRLEGGVVFTDAIPKNASGKILKRLLREIAAKEIGPKL</sequence>
<keyword evidence="2" id="KW-0812">Transmembrane</keyword>
<proteinExistence type="inferred from homology"/>
<dbReference type="FunFam" id="3.30.300.30:FF:000007">
    <property type="entry name" value="4-coumarate--CoA ligase 2"/>
    <property type="match status" value="1"/>
</dbReference>
<accession>A0A6A6H6M6</accession>
<gene>
    <name evidence="5" type="ORF">EV356DRAFT_205003</name>
</gene>
<dbReference type="Pfam" id="PF00501">
    <property type="entry name" value="AMP-binding"/>
    <property type="match status" value="1"/>
</dbReference>
<dbReference type="Gene3D" id="3.30.300.30">
    <property type="match status" value="1"/>
</dbReference>
<dbReference type="CDD" id="cd05911">
    <property type="entry name" value="Firefly_Luc_like"/>
    <property type="match status" value="1"/>
</dbReference>
<dbReference type="PANTHER" id="PTHR24096">
    <property type="entry name" value="LONG-CHAIN-FATTY-ACID--COA LIGASE"/>
    <property type="match status" value="1"/>
</dbReference>
<dbReference type="SUPFAM" id="SSF56801">
    <property type="entry name" value="Acetyl-CoA synthetase-like"/>
    <property type="match status" value="1"/>
</dbReference>
<organism evidence="5 6">
    <name type="scientific">Viridothelium virens</name>
    <name type="common">Speckled blister lichen</name>
    <name type="synonym">Trypethelium virens</name>
    <dbReference type="NCBI Taxonomy" id="1048519"/>
    <lineage>
        <taxon>Eukaryota</taxon>
        <taxon>Fungi</taxon>
        <taxon>Dikarya</taxon>
        <taxon>Ascomycota</taxon>
        <taxon>Pezizomycotina</taxon>
        <taxon>Dothideomycetes</taxon>
        <taxon>Dothideomycetes incertae sedis</taxon>
        <taxon>Trypetheliales</taxon>
        <taxon>Trypetheliaceae</taxon>
        <taxon>Viridothelium</taxon>
    </lineage>
</organism>
<name>A0A6A6H6M6_VIRVR</name>
<dbReference type="GO" id="GO:0016405">
    <property type="term" value="F:CoA-ligase activity"/>
    <property type="evidence" value="ECO:0007669"/>
    <property type="project" value="TreeGrafter"/>
</dbReference>
<protein>
    <submittedName>
        <fullName evidence="5">Acetyl-CoA synthetase-like protein</fullName>
    </submittedName>
</protein>
<keyword evidence="2" id="KW-0472">Membrane</keyword>
<dbReference type="Gene3D" id="3.40.50.12780">
    <property type="entry name" value="N-terminal domain of ligase-like"/>
    <property type="match status" value="1"/>
</dbReference>
<dbReference type="PANTHER" id="PTHR24096:SF265">
    <property type="entry name" value="ENZYME, PUTATIVE (AFU_ORTHOLOGUE AFUA_5G14270)-RELATED"/>
    <property type="match status" value="1"/>
</dbReference>
<dbReference type="GO" id="GO:0019748">
    <property type="term" value="P:secondary metabolic process"/>
    <property type="evidence" value="ECO:0007669"/>
    <property type="project" value="TreeGrafter"/>
</dbReference>
<evidence type="ECO:0000313" key="5">
    <source>
        <dbReference type="EMBL" id="KAF2233529.1"/>
    </source>
</evidence>
<dbReference type="EMBL" id="ML991806">
    <property type="protein sequence ID" value="KAF2233529.1"/>
    <property type="molecule type" value="Genomic_DNA"/>
</dbReference>
<evidence type="ECO:0000256" key="1">
    <source>
        <dbReference type="ARBA" id="ARBA00006432"/>
    </source>
</evidence>
<feature type="domain" description="AMP-binding enzyme C-terminal" evidence="4">
    <location>
        <begin position="453"/>
        <end position="533"/>
    </location>
</feature>
<evidence type="ECO:0000259" key="4">
    <source>
        <dbReference type="Pfam" id="PF13193"/>
    </source>
</evidence>
<reference evidence="5" key="1">
    <citation type="journal article" date="2020" name="Stud. Mycol.">
        <title>101 Dothideomycetes genomes: a test case for predicting lifestyles and emergence of pathogens.</title>
        <authorList>
            <person name="Haridas S."/>
            <person name="Albert R."/>
            <person name="Binder M."/>
            <person name="Bloem J."/>
            <person name="Labutti K."/>
            <person name="Salamov A."/>
            <person name="Andreopoulos B."/>
            <person name="Baker S."/>
            <person name="Barry K."/>
            <person name="Bills G."/>
            <person name="Bluhm B."/>
            <person name="Cannon C."/>
            <person name="Castanera R."/>
            <person name="Culley D."/>
            <person name="Daum C."/>
            <person name="Ezra D."/>
            <person name="Gonzalez J."/>
            <person name="Henrissat B."/>
            <person name="Kuo A."/>
            <person name="Liang C."/>
            <person name="Lipzen A."/>
            <person name="Lutzoni F."/>
            <person name="Magnuson J."/>
            <person name="Mondo S."/>
            <person name="Nolan M."/>
            <person name="Ohm R."/>
            <person name="Pangilinan J."/>
            <person name="Park H.-J."/>
            <person name="Ramirez L."/>
            <person name="Alfaro M."/>
            <person name="Sun H."/>
            <person name="Tritt A."/>
            <person name="Yoshinaga Y."/>
            <person name="Zwiers L.-H."/>
            <person name="Turgeon B."/>
            <person name="Goodwin S."/>
            <person name="Spatafora J."/>
            <person name="Crous P."/>
            <person name="Grigoriev I."/>
        </authorList>
    </citation>
    <scope>NUCLEOTIDE SEQUENCE</scope>
    <source>
        <strain evidence="5">Tuck. ex Michener</strain>
    </source>
</reference>
<dbReference type="AlphaFoldDB" id="A0A6A6H6M6"/>
<dbReference type="OrthoDB" id="6509636at2759"/>
<dbReference type="InterPro" id="IPR042099">
    <property type="entry name" value="ANL_N_sf"/>
</dbReference>
<keyword evidence="6" id="KW-1185">Reference proteome</keyword>
<dbReference type="InterPro" id="IPR025110">
    <property type="entry name" value="AMP-bd_C"/>
</dbReference>
<feature type="transmembrane region" description="Helical" evidence="2">
    <location>
        <begin position="78"/>
        <end position="101"/>
    </location>
</feature>
<comment type="similarity">
    <text evidence="1">Belongs to the ATP-dependent AMP-binding enzyme family.</text>
</comment>
<feature type="domain" description="AMP-dependent synthetase/ligase" evidence="3">
    <location>
        <begin position="38"/>
        <end position="399"/>
    </location>
</feature>
<dbReference type="Proteomes" id="UP000800092">
    <property type="component" value="Unassembled WGS sequence"/>
</dbReference>
<evidence type="ECO:0000259" key="3">
    <source>
        <dbReference type="Pfam" id="PF00501"/>
    </source>
</evidence>
<dbReference type="InterPro" id="IPR045851">
    <property type="entry name" value="AMP-bd_C_sf"/>
</dbReference>
<evidence type="ECO:0000256" key="2">
    <source>
        <dbReference type="SAM" id="Phobius"/>
    </source>
</evidence>